<dbReference type="InterPro" id="IPR049559">
    <property type="entry name" value="Rrp6p-like_exo"/>
</dbReference>
<dbReference type="GO" id="GO:0071038">
    <property type="term" value="P:TRAMP-dependent tRNA surveillance pathway"/>
    <property type="evidence" value="ECO:0007669"/>
    <property type="project" value="TreeGrafter"/>
</dbReference>
<keyword evidence="7" id="KW-0539">Nucleus</keyword>
<evidence type="ECO:0000256" key="1">
    <source>
        <dbReference type="ARBA" id="ARBA00004123"/>
    </source>
</evidence>
<dbReference type="GO" id="GO:0005730">
    <property type="term" value="C:nucleolus"/>
    <property type="evidence" value="ECO:0007669"/>
    <property type="project" value="TreeGrafter"/>
</dbReference>
<feature type="region of interest" description="Disordered" evidence="10">
    <location>
        <begin position="809"/>
        <end position="840"/>
    </location>
</feature>
<dbReference type="PANTHER" id="PTHR12124">
    <property type="entry name" value="POLYMYOSITIS/SCLERODERMA AUTOANTIGEN-RELATED"/>
    <property type="match status" value="1"/>
</dbReference>
<dbReference type="Gene3D" id="1.10.150.80">
    <property type="entry name" value="HRDC domain"/>
    <property type="match status" value="1"/>
</dbReference>
<evidence type="ECO:0000313" key="14">
    <source>
        <dbReference type="WBParaSite" id="ASIM_0000045401-mRNA-1"/>
    </source>
</evidence>
<dbReference type="GO" id="GO:0071036">
    <property type="term" value="P:nuclear polyadenylation-dependent snoRNA catabolic process"/>
    <property type="evidence" value="ECO:0007669"/>
    <property type="project" value="TreeGrafter"/>
</dbReference>
<evidence type="ECO:0000313" key="12">
    <source>
        <dbReference type="EMBL" id="VDK17628.1"/>
    </source>
</evidence>
<dbReference type="FunFam" id="3.30.420.10:FF:000059">
    <property type="entry name" value="Exosome complex exonuclease Rrp6"/>
    <property type="match status" value="1"/>
</dbReference>
<dbReference type="SMART" id="SM00341">
    <property type="entry name" value="HRDC"/>
    <property type="match status" value="1"/>
</dbReference>
<evidence type="ECO:0000313" key="13">
    <source>
        <dbReference type="Proteomes" id="UP000267096"/>
    </source>
</evidence>
<dbReference type="AlphaFoldDB" id="A0A0M3IYX5"/>
<reference evidence="12 13" key="2">
    <citation type="submission" date="2018-11" db="EMBL/GenBank/DDBJ databases">
        <authorList>
            <consortium name="Pathogen Informatics"/>
        </authorList>
    </citation>
    <scope>NUCLEOTIDE SEQUENCE [LARGE SCALE GENOMIC DNA]</scope>
</reference>
<keyword evidence="5" id="KW-0271">Exosome</keyword>
<evidence type="ECO:0000256" key="6">
    <source>
        <dbReference type="ARBA" id="ARBA00022839"/>
    </source>
</evidence>
<evidence type="ECO:0000259" key="11">
    <source>
        <dbReference type="PROSITE" id="PS50967"/>
    </source>
</evidence>
<gene>
    <name evidence="12" type="ORF">ASIM_LOCUS358</name>
</gene>
<comment type="subcellular location">
    <subcellularLocation>
        <location evidence="1">Nucleus</location>
    </subcellularLocation>
</comment>
<feature type="region of interest" description="Disordered" evidence="10">
    <location>
        <begin position="267"/>
        <end position="317"/>
    </location>
</feature>
<keyword evidence="2" id="KW-0698">rRNA processing</keyword>
<dbReference type="GO" id="GO:0071040">
    <property type="term" value="P:nuclear polyadenylation-dependent antisense transcript catabolic process"/>
    <property type="evidence" value="ECO:0007669"/>
    <property type="project" value="TreeGrafter"/>
</dbReference>
<organism evidence="14">
    <name type="scientific">Anisakis simplex</name>
    <name type="common">Herring worm</name>
    <dbReference type="NCBI Taxonomy" id="6269"/>
    <lineage>
        <taxon>Eukaryota</taxon>
        <taxon>Metazoa</taxon>
        <taxon>Ecdysozoa</taxon>
        <taxon>Nematoda</taxon>
        <taxon>Chromadorea</taxon>
        <taxon>Rhabditida</taxon>
        <taxon>Spirurina</taxon>
        <taxon>Ascaridomorpha</taxon>
        <taxon>Ascaridoidea</taxon>
        <taxon>Anisakidae</taxon>
        <taxon>Anisakis</taxon>
        <taxon>Anisakis simplex complex</taxon>
    </lineage>
</organism>
<keyword evidence="4" id="KW-0378">Hydrolase</keyword>
<name>A0A0M3IYX5_ANISI</name>
<keyword evidence="3" id="KW-0540">Nuclease</keyword>
<keyword evidence="6" id="KW-0269">Exonuclease</keyword>
<dbReference type="PROSITE" id="PS50967">
    <property type="entry name" value="HRDC"/>
    <property type="match status" value="1"/>
</dbReference>
<evidence type="ECO:0000256" key="2">
    <source>
        <dbReference type="ARBA" id="ARBA00022552"/>
    </source>
</evidence>
<dbReference type="GO" id="GO:0071039">
    <property type="term" value="P:nuclear polyadenylation-dependent CUT catabolic process"/>
    <property type="evidence" value="ECO:0007669"/>
    <property type="project" value="TreeGrafter"/>
</dbReference>
<dbReference type="FunFam" id="1.10.150.80:FF:000001">
    <property type="entry name" value="Putative exosome component 10"/>
    <property type="match status" value="1"/>
</dbReference>
<dbReference type="WBParaSite" id="ASIM_0000045401-mRNA-1">
    <property type="protein sequence ID" value="ASIM_0000045401-mRNA-1"/>
    <property type="gene ID" value="ASIM_0000045401"/>
</dbReference>
<evidence type="ECO:0000256" key="8">
    <source>
        <dbReference type="ARBA" id="ARBA00043957"/>
    </source>
</evidence>
<dbReference type="GO" id="GO:0000175">
    <property type="term" value="F:3'-5'-RNA exonuclease activity"/>
    <property type="evidence" value="ECO:0007669"/>
    <property type="project" value="InterPro"/>
</dbReference>
<proteinExistence type="inferred from homology"/>
<dbReference type="GO" id="GO:0071044">
    <property type="term" value="P:histone mRNA catabolic process"/>
    <property type="evidence" value="ECO:0007669"/>
    <property type="project" value="TreeGrafter"/>
</dbReference>
<dbReference type="InterPro" id="IPR036397">
    <property type="entry name" value="RNaseH_sf"/>
</dbReference>
<dbReference type="OrthoDB" id="2250022at2759"/>
<dbReference type="PANTHER" id="PTHR12124:SF47">
    <property type="entry name" value="EXOSOME COMPONENT 10"/>
    <property type="match status" value="1"/>
</dbReference>
<dbReference type="GO" id="GO:0000467">
    <property type="term" value="P:exonucleolytic trimming to generate mature 3'-end of 5.8S rRNA from tricistronic rRNA transcript (SSU-rRNA, 5.8S rRNA, LSU-rRNA)"/>
    <property type="evidence" value="ECO:0007669"/>
    <property type="project" value="InterPro"/>
</dbReference>
<sequence length="910" mass="103019">MSDTAKAADDAATASGEQKTSENSDEVEKNVKNIQRCVVDAVKSANLLPKLSEGYELFASFPLYAQFMNEQEKRVLSLDFNFFFSLPVKLHSNFSLRSVMRQAGCSIRLPSKIVDIDELIDSIAEGNDSIVEKVGILLDQLSKNANAEKLVVPELAIGAEHIPDLGSGVANSSNLWQPGSAGRYAALSIRAKALSAGRLNESSTSAASTPGTPPSLETVFSTPCLSAAKRRIIRLSSPFLQKVLVKPQLAYSIPVDNSDREFVSKLKQKHNARNTEQPEERLRIRDEQQEGGDCSGRLEWNSDQQETENEHPYKSELDGFEIPASQLQLGERRQVKALEDTELVMVDTIEKLEKVRDELNASSAFAVDLEHHSYRSFQGLTCLLQISTSAKDYIIDPFPVWNEMHILNDPFTNPNILKVFHGSEHDVRWLQRDFGIYVVGMFDTYCAMHVLSFERFSLAHLVQSICNVVLDKELQKADWRVRPLSAAHLEYARSDTHYLLHCYDVLRQQLINRGNETKNLLRTTYNESVLLCRNVYEKPKFDAEGYEVLLRGRKSFNSRQLYALRELWKWRDERARAEDESLEYVLPNYNLLQIAEVLPREAQGILACCSPIPPLVKQELITLHRIVYAARDRPLELRPTLNLNQATLTFESFETQRSKMTKQKAILRSHLDFSMTKFDEEISTSRSIDVNAEELSKLISLKKSAELSLADCQLPATMSTDLQKMVVDENKEKGEEASDHRGEEEVCADKSVYKIGPEVELENEKREQLREELSQWATPYECFVIAVKERQTRETEASSLETCLKEKAKADAQKNAKSGDSVEKNGTGEEGGEGEKKLWSHLDPASERPVFLEKKEDISASEMRAKRQQEAEAAIGMTEEMTLTKKALKRKHKFVSTTEVFVSVYLYPVQ</sequence>
<evidence type="ECO:0000256" key="5">
    <source>
        <dbReference type="ARBA" id="ARBA00022835"/>
    </source>
</evidence>
<dbReference type="InterPro" id="IPR002562">
    <property type="entry name" value="3'-5'_exonuclease_dom"/>
</dbReference>
<dbReference type="GO" id="GO:0071051">
    <property type="term" value="P:poly(A)-dependent snoRNA 3'-end processing"/>
    <property type="evidence" value="ECO:0007669"/>
    <property type="project" value="TreeGrafter"/>
</dbReference>
<dbReference type="InterPro" id="IPR044876">
    <property type="entry name" value="HRDC_dom_sf"/>
</dbReference>
<dbReference type="GO" id="GO:0003727">
    <property type="term" value="F:single-stranded RNA binding"/>
    <property type="evidence" value="ECO:0007669"/>
    <property type="project" value="TreeGrafter"/>
</dbReference>
<protein>
    <recommendedName>
        <fullName evidence="9">Exosome complex component 10 homolog</fullName>
    </recommendedName>
</protein>
<dbReference type="SMART" id="SM00474">
    <property type="entry name" value="35EXOc"/>
    <property type="match status" value="1"/>
</dbReference>
<accession>A0A0M3IYX5</accession>
<dbReference type="InterPro" id="IPR045092">
    <property type="entry name" value="Rrp6-like"/>
</dbReference>
<dbReference type="GO" id="GO:0000166">
    <property type="term" value="F:nucleotide binding"/>
    <property type="evidence" value="ECO:0007669"/>
    <property type="project" value="InterPro"/>
</dbReference>
<dbReference type="Pfam" id="PF00570">
    <property type="entry name" value="HRDC"/>
    <property type="match status" value="1"/>
</dbReference>
<evidence type="ECO:0000256" key="9">
    <source>
        <dbReference type="ARBA" id="ARBA00070365"/>
    </source>
</evidence>
<dbReference type="InterPro" id="IPR012588">
    <property type="entry name" value="Exosome-assoc_fac_Rrp6_N"/>
</dbReference>
<dbReference type="Pfam" id="PF01612">
    <property type="entry name" value="DNA_pol_A_exo1"/>
    <property type="match status" value="1"/>
</dbReference>
<dbReference type="Proteomes" id="UP000267096">
    <property type="component" value="Unassembled WGS sequence"/>
</dbReference>
<dbReference type="Gene3D" id="3.30.420.10">
    <property type="entry name" value="Ribonuclease H-like superfamily/Ribonuclease H"/>
    <property type="match status" value="1"/>
</dbReference>
<comment type="similarity">
    <text evidence="8">Belongs to the exosome component 10/RRP6 family.</text>
</comment>
<evidence type="ECO:0000256" key="4">
    <source>
        <dbReference type="ARBA" id="ARBA00022801"/>
    </source>
</evidence>
<reference evidence="14" key="1">
    <citation type="submission" date="2017-02" db="UniProtKB">
        <authorList>
            <consortium name="WormBaseParasite"/>
        </authorList>
    </citation>
    <scope>IDENTIFICATION</scope>
</reference>
<feature type="compositionally biased region" description="Low complexity" evidence="10">
    <location>
        <begin position="1"/>
        <end position="14"/>
    </location>
</feature>
<dbReference type="CDD" id="cd06147">
    <property type="entry name" value="Rrp6p_like_exo"/>
    <property type="match status" value="1"/>
</dbReference>
<dbReference type="InterPro" id="IPR002121">
    <property type="entry name" value="HRDC_dom"/>
</dbReference>
<dbReference type="EMBL" id="UYRR01000194">
    <property type="protein sequence ID" value="VDK17628.1"/>
    <property type="molecule type" value="Genomic_DNA"/>
</dbReference>
<evidence type="ECO:0000256" key="7">
    <source>
        <dbReference type="ARBA" id="ARBA00023242"/>
    </source>
</evidence>
<dbReference type="GO" id="GO:0071037">
    <property type="term" value="P:nuclear polyadenylation-dependent snRNA catabolic process"/>
    <property type="evidence" value="ECO:0007669"/>
    <property type="project" value="TreeGrafter"/>
</dbReference>
<dbReference type="GO" id="GO:0071035">
    <property type="term" value="P:nuclear polyadenylation-dependent rRNA catabolic process"/>
    <property type="evidence" value="ECO:0007669"/>
    <property type="project" value="TreeGrafter"/>
</dbReference>
<feature type="region of interest" description="Disordered" evidence="10">
    <location>
        <begin position="1"/>
        <end position="27"/>
    </location>
</feature>
<feature type="compositionally biased region" description="Basic and acidic residues" evidence="10">
    <location>
        <begin position="276"/>
        <end position="288"/>
    </location>
</feature>
<feature type="domain" description="HRDC" evidence="11">
    <location>
        <begin position="557"/>
        <end position="637"/>
    </location>
</feature>
<feature type="compositionally biased region" description="Basic and acidic residues" evidence="10">
    <location>
        <begin position="308"/>
        <end position="317"/>
    </location>
</feature>
<evidence type="ECO:0000256" key="3">
    <source>
        <dbReference type="ARBA" id="ARBA00022722"/>
    </source>
</evidence>
<dbReference type="Pfam" id="PF08066">
    <property type="entry name" value="PMC2NT"/>
    <property type="match status" value="1"/>
</dbReference>
<dbReference type="SUPFAM" id="SSF53098">
    <property type="entry name" value="Ribonuclease H-like"/>
    <property type="match status" value="1"/>
</dbReference>
<evidence type="ECO:0000256" key="10">
    <source>
        <dbReference type="SAM" id="MobiDB-lite"/>
    </source>
</evidence>
<feature type="compositionally biased region" description="Basic and acidic residues" evidence="10">
    <location>
        <begin position="820"/>
        <end position="840"/>
    </location>
</feature>
<dbReference type="SUPFAM" id="SSF47819">
    <property type="entry name" value="HRDC-like"/>
    <property type="match status" value="1"/>
</dbReference>
<keyword evidence="13" id="KW-1185">Reference proteome</keyword>
<dbReference type="InterPro" id="IPR010997">
    <property type="entry name" value="HRDC-like_sf"/>
</dbReference>
<dbReference type="InterPro" id="IPR012337">
    <property type="entry name" value="RNaseH-like_sf"/>
</dbReference>
<dbReference type="GO" id="GO:0000176">
    <property type="term" value="C:nuclear exosome (RNase complex)"/>
    <property type="evidence" value="ECO:0007669"/>
    <property type="project" value="InterPro"/>
</dbReference>